<proteinExistence type="predicted"/>
<dbReference type="Proteomes" id="UP000270190">
    <property type="component" value="Unassembled WGS sequence"/>
</dbReference>
<evidence type="ECO:0000313" key="3">
    <source>
        <dbReference type="Proteomes" id="UP000270190"/>
    </source>
</evidence>
<protein>
    <recommendedName>
        <fullName evidence="1">DUF5776 domain-containing protein</fullName>
    </recommendedName>
</protein>
<dbReference type="AlphaFoldDB" id="A0A2X0S3M7"/>
<dbReference type="EMBL" id="OUNC01000034">
    <property type="protein sequence ID" value="SPP28977.1"/>
    <property type="molecule type" value="Genomic_DNA"/>
</dbReference>
<evidence type="ECO:0000313" key="2">
    <source>
        <dbReference type="EMBL" id="SPP28977.1"/>
    </source>
</evidence>
<dbReference type="InterPro" id="IPR044081">
    <property type="entry name" value="DUF5776"/>
</dbReference>
<organism evidence="2 3">
    <name type="scientific">Brochothrix thermosphacta</name>
    <name type="common">Microbacterium thermosphactum</name>
    <dbReference type="NCBI Taxonomy" id="2756"/>
    <lineage>
        <taxon>Bacteria</taxon>
        <taxon>Bacillati</taxon>
        <taxon>Bacillota</taxon>
        <taxon>Bacilli</taxon>
        <taxon>Bacillales</taxon>
        <taxon>Listeriaceae</taxon>
        <taxon>Brochothrix</taxon>
    </lineage>
</organism>
<reference evidence="3" key="1">
    <citation type="submission" date="2018-04" db="EMBL/GenBank/DDBJ databases">
        <authorList>
            <person name="Illikoud N."/>
        </authorList>
    </citation>
    <scope>NUCLEOTIDE SEQUENCE [LARGE SCALE GENOMIC DNA]</scope>
</reference>
<dbReference type="Pfam" id="PF19087">
    <property type="entry name" value="DUF5776"/>
    <property type="match status" value="1"/>
</dbReference>
<sequence>MMKVNDNQFSSKEFNKNTRGKLHKKGSVLKVADIVYSSNGTPRLKLINGNYISANKKIIEKK</sequence>
<gene>
    <name evidence="2" type="ORF">BTBSAS_40001</name>
</gene>
<feature type="domain" description="DUF5776" evidence="1">
    <location>
        <begin position="2"/>
        <end position="59"/>
    </location>
</feature>
<accession>A0A2X0S3M7</accession>
<evidence type="ECO:0000259" key="1">
    <source>
        <dbReference type="Pfam" id="PF19087"/>
    </source>
</evidence>
<name>A0A2X0S3M7_BROTH</name>